<evidence type="ECO:0000313" key="10">
    <source>
        <dbReference type="Proteomes" id="UP000553980"/>
    </source>
</evidence>
<organism evidence="8 9">
    <name type="scientific">Brucella pecoris</name>
    <dbReference type="NCBI Taxonomy" id="867683"/>
    <lineage>
        <taxon>Bacteria</taxon>
        <taxon>Pseudomonadati</taxon>
        <taxon>Pseudomonadota</taxon>
        <taxon>Alphaproteobacteria</taxon>
        <taxon>Hyphomicrobiales</taxon>
        <taxon>Brucellaceae</taxon>
        <taxon>Brucella/Ochrobactrum group</taxon>
        <taxon>Brucella</taxon>
    </lineage>
</organism>
<keyword evidence="10" id="KW-1185">Reference proteome</keyword>
<keyword evidence="5 6" id="KW-0472">Membrane</keyword>
<sequence>MIKGIALLLLFQLFGESIIFMSGFPIPGPVVGLVLLFVAMQLCKMFNWNIFAEAETAADGFLSNLGLLFVPAGVGVVAMWHQIQGQATAILAIVVVSAVLTLAVTVWTFVLVQRLMERR</sequence>
<dbReference type="PANTHER" id="PTHR33931">
    <property type="entry name" value="HOLIN-LIKE PROTEIN CIDA-RELATED"/>
    <property type="match status" value="1"/>
</dbReference>
<evidence type="ECO:0000256" key="2">
    <source>
        <dbReference type="ARBA" id="ARBA00022475"/>
    </source>
</evidence>
<dbReference type="Pfam" id="PF03788">
    <property type="entry name" value="LrgA"/>
    <property type="match status" value="1"/>
</dbReference>
<dbReference type="EMBL" id="JACIEX010000002">
    <property type="protein sequence ID" value="MBB4092804.1"/>
    <property type="molecule type" value="Genomic_DNA"/>
</dbReference>
<dbReference type="EMBL" id="VEWK01000002">
    <property type="protein sequence ID" value="TNV14614.1"/>
    <property type="molecule type" value="Genomic_DNA"/>
</dbReference>
<evidence type="ECO:0000313" key="8">
    <source>
        <dbReference type="EMBL" id="TNV14614.1"/>
    </source>
</evidence>
<accession>A0A5C5CU45</accession>
<dbReference type="AlphaFoldDB" id="A0A5C5CU45"/>
<evidence type="ECO:0000313" key="7">
    <source>
        <dbReference type="EMBL" id="MBB4092804.1"/>
    </source>
</evidence>
<reference evidence="8" key="2">
    <citation type="submission" date="2019-06" db="EMBL/GenBank/DDBJ databases">
        <authorList>
            <person name="Hu M."/>
        </authorList>
    </citation>
    <scope>NUCLEOTIDE SEQUENCE</scope>
    <source>
        <strain evidence="8">08RB2639</strain>
    </source>
</reference>
<dbReference type="Proteomes" id="UP000313390">
    <property type="component" value="Unassembled WGS sequence"/>
</dbReference>
<dbReference type="GO" id="GO:0005886">
    <property type="term" value="C:plasma membrane"/>
    <property type="evidence" value="ECO:0007669"/>
    <property type="project" value="UniProtKB-SubCell"/>
</dbReference>
<evidence type="ECO:0000256" key="5">
    <source>
        <dbReference type="ARBA" id="ARBA00023136"/>
    </source>
</evidence>
<evidence type="ECO:0000256" key="3">
    <source>
        <dbReference type="ARBA" id="ARBA00022692"/>
    </source>
</evidence>
<keyword evidence="2" id="KW-1003">Cell membrane</keyword>
<feature type="transmembrane region" description="Helical" evidence="6">
    <location>
        <begin position="62"/>
        <end position="83"/>
    </location>
</feature>
<dbReference type="RefSeq" id="WP_140019734.1">
    <property type="nucleotide sequence ID" value="NZ_JACIEX010000002.1"/>
</dbReference>
<gene>
    <name evidence="8" type="ORF">FIB18_05165</name>
    <name evidence="7" type="ORF">GGQ79_001289</name>
</gene>
<dbReference type="PANTHER" id="PTHR33931:SF2">
    <property type="entry name" value="HOLIN-LIKE PROTEIN CIDA"/>
    <property type="match status" value="1"/>
</dbReference>
<keyword evidence="3 6" id="KW-0812">Transmembrane</keyword>
<comment type="caution">
    <text evidence="8">The sequence shown here is derived from an EMBL/GenBank/DDBJ whole genome shotgun (WGS) entry which is preliminary data.</text>
</comment>
<comment type="subcellular location">
    <subcellularLocation>
        <location evidence="1">Cell membrane</location>
        <topology evidence="1">Multi-pass membrane protein</topology>
    </subcellularLocation>
</comment>
<evidence type="ECO:0000313" key="9">
    <source>
        <dbReference type="Proteomes" id="UP000313390"/>
    </source>
</evidence>
<evidence type="ECO:0000256" key="1">
    <source>
        <dbReference type="ARBA" id="ARBA00004651"/>
    </source>
</evidence>
<evidence type="ECO:0000256" key="4">
    <source>
        <dbReference type="ARBA" id="ARBA00022989"/>
    </source>
</evidence>
<dbReference type="Proteomes" id="UP000553980">
    <property type="component" value="Unassembled WGS sequence"/>
</dbReference>
<evidence type="ECO:0000256" key="6">
    <source>
        <dbReference type="SAM" id="Phobius"/>
    </source>
</evidence>
<reference evidence="8 9" key="1">
    <citation type="journal article" date="2011" name="Int. J. Syst. Evol. Microbiol.">
        <title>Ochrobactrum pecoris sp. nov., isolated from farm animals.</title>
        <authorList>
            <person name="Kampfer P."/>
            <person name="Huber B."/>
            <person name="Busse H.J."/>
            <person name="Scholz H.C."/>
            <person name="Tomaso H."/>
            <person name="Hotzel H."/>
            <person name="Melzer F."/>
        </authorList>
    </citation>
    <scope>NUCLEOTIDE SEQUENCE [LARGE SCALE GENOMIC DNA]</scope>
    <source>
        <strain evidence="8 9">08RB2639</strain>
    </source>
</reference>
<protein>
    <submittedName>
        <fullName evidence="8">CidA/LrgA family protein</fullName>
    </submittedName>
    <submittedName>
        <fullName evidence="7">Holin-like protein</fullName>
    </submittedName>
</protein>
<feature type="transmembrane region" description="Helical" evidence="6">
    <location>
        <begin position="89"/>
        <end position="112"/>
    </location>
</feature>
<reference evidence="7 10" key="3">
    <citation type="submission" date="2020-08" db="EMBL/GenBank/DDBJ databases">
        <title>Genomic Encyclopedia of Type Strains, Phase IV (KMG-IV): sequencing the most valuable type-strain genomes for metagenomic binning, comparative biology and taxonomic classification.</title>
        <authorList>
            <person name="Goeker M."/>
        </authorList>
    </citation>
    <scope>NUCLEOTIDE SEQUENCE [LARGE SCALE GENOMIC DNA]</scope>
    <source>
        <strain evidence="7 10">DSM 23868</strain>
    </source>
</reference>
<dbReference type="OrthoDB" id="385012at2"/>
<dbReference type="InterPro" id="IPR005538">
    <property type="entry name" value="LrgA/CidA"/>
</dbReference>
<proteinExistence type="predicted"/>
<keyword evidence="4 6" id="KW-1133">Transmembrane helix</keyword>
<name>A0A5C5CU45_9HYPH</name>